<dbReference type="Proteomes" id="UP000004705">
    <property type="component" value="Chromosome"/>
</dbReference>
<dbReference type="InterPro" id="IPR011990">
    <property type="entry name" value="TPR-like_helical_dom_sf"/>
</dbReference>
<organism evidence="1 2">
    <name type="scientific">Saccharomonospora azurea NA-128</name>
    <dbReference type="NCBI Taxonomy" id="882081"/>
    <lineage>
        <taxon>Bacteria</taxon>
        <taxon>Bacillati</taxon>
        <taxon>Actinomycetota</taxon>
        <taxon>Actinomycetes</taxon>
        <taxon>Pseudonocardiales</taxon>
        <taxon>Pseudonocardiaceae</taxon>
        <taxon>Saccharomonospora</taxon>
    </lineage>
</organism>
<accession>H8GFS4</accession>
<sequence length="391" mass="43652">MGTTDQPDTTKPRHPRTVLDHQIRDVRKETLQEFAEYAERFARDHGEPGTLSQRHLERLVAGQGPNGKPLGKPRPATARLLECIFGMPIDVLLSPYMPDDDRAELDNSEHEFRARLRTSARVDVGVIDVLRQQLNLIRRLDRQLGARTVQTEVAAKVQQTTELMQYSTMPYTRAELAALLSELCTLAGWQALDRAQMATAWRYYEQAKAAASESGDKSFEAHAMAEQAFVLIDIGEISNAVELLTHVRSNAQRHAPHMLKAWLAAACGEAYAAENRRGTALRAFDEADALLRAQQQKDSCPYVALDPVHLARWRGHALARLREAEAVTVLTDALSHLDPSFARAQAALRIDLVIALSHNEMPEEARKQGERAIALVAEIGSRRQQRRLSGV</sequence>
<dbReference type="SUPFAM" id="SSF48452">
    <property type="entry name" value="TPR-like"/>
    <property type="match status" value="1"/>
</dbReference>
<reference evidence="1 2" key="1">
    <citation type="journal article" date="2012" name="Stand. Genomic Sci.">
        <title>Genome sequence of the soil bacterium Saccharomonospora azurea type strain (NA-128(T)).</title>
        <authorList>
            <person name="Klenk H.P."/>
            <person name="Held B."/>
            <person name="Lucas S."/>
            <person name="Lapidus A."/>
            <person name="Copeland A."/>
            <person name="Hammon N."/>
            <person name="Pitluck S."/>
            <person name="Goodwin L.A."/>
            <person name="Han C."/>
            <person name="Tapia R."/>
            <person name="Brambilla E.M."/>
            <person name="Potter G."/>
            <person name="Land M."/>
            <person name="Ivanova N."/>
            <person name="Rohde M."/>
            <person name="Goker M."/>
            <person name="Detter J.C."/>
            <person name="Kyrpides N.C."/>
            <person name="Woyke T."/>
        </authorList>
    </citation>
    <scope>NUCLEOTIDE SEQUENCE [LARGE SCALE GENOMIC DNA]</scope>
    <source>
        <strain evidence="1 2">NA-128</strain>
    </source>
</reference>
<dbReference type="EMBL" id="CM001466">
    <property type="protein sequence ID" value="EHY91109.1"/>
    <property type="molecule type" value="Genomic_DNA"/>
</dbReference>
<proteinExistence type="predicted"/>
<evidence type="ECO:0008006" key="3">
    <source>
        <dbReference type="Google" id="ProtNLM"/>
    </source>
</evidence>
<keyword evidence="2" id="KW-1185">Reference proteome</keyword>
<dbReference type="HOGENOM" id="CLU_059378_0_0_11"/>
<gene>
    <name evidence="1" type="ORF">SacazDRAFT_04263</name>
</gene>
<name>H8GFS4_9PSEU</name>
<evidence type="ECO:0000313" key="2">
    <source>
        <dbReference type="Proteomes" id="UP000004705"/>
    </source>
</evidence>
<protein>
    <recommendedName>
        <fullName evidence="3">XRE family transcriptional regulator</fullName>
    </recommendedName>
</protein>
<evidence type="ECO:0000313" key="1">
    <source>
        <dbReference type="EMBL" id="EHY91109.1"/>
    </source>
</evidence>
<dbReference type="OrthoDB" id="3576575at2"/>
<dbReference type="AlphaFoldDB" id="H8GFS4"/>